<evidence type="ECO:0000313" key="2">
    <source>
        <dbReference type="EMBL" id="VVC31904.1"/>
    </source>
</evidence>
<proteinExistence type="predicted"/>
<gene>
    <name evidence="2" type="ORF">CINCED_3A001166</name>
</gene>
<feature type="compositionally biased region" description="Basic and acidic residues" evidence="1">
    <location>
        <begin position="55"/>
        <end position="64"/>
    </location>
</feature>
<dbReference type="AlphaFoldDB" id="A0A5E4MK38"/>
<protein>
    <submittedName>
        <fullName evidence="2">Uncharacterized protein</fullName>
    </submittedName>
</protein>
<feature type="region of interest" description="Disordered" evidence="1">
    <location>
        <begin position="42"/>
        <end position="80"/>
    </location>
</feature>
<accession>A0A5E4MK38</accession>
<sequence>MRSTTINYDDDTSDLDGMSTILKGSLKSVTTWLLYTAVHRYDDDACSSGGSGTHSTRERNDRSRCTAAARPPRSNPIGFRGSRFFPGVRRLCADHRADAEFKWKTPTAIDDPARQRRLPAATENGPVSPQTLASAIMVWKKES</sequence>
<organism evidence="2 3">
    <name type="scientific">Cinara cedri</name>
    <dbReference type="NCBI Taxonomy" id="506608"/>
    <lineage>
        <taxon>Eukaryota</taxon>
        <taxon>Metazoa</taxon>
        <taxon>Ecdysozoa</taxon>
        <taxon>Arthropoda</taxon>
        <taxon>Hexapoda</taxon>
        <taxon>Insecta</taxon>
        <taxon>Pterygota</taxon>
        <taxon>Neoptera</taxon>
        <taxon>Paraneoptera</taxon>
        <taxon>Hemiptera</taxon>
        <taxon>Sternorrhyncha</taxon>
        <taxon>Aphidomorpha</taxon>
        <taxon>Aphidoidea</taxon>
        <taxon>Aphididae</taxon>
        <taxon>Lachninae</taxon>
        <taxon>Cinara</taxon>
    </lineage>
</organism>
<dbReference type="EMBL" id="CABPRJ010000951">
    <property type="protein sequence ID" value="VVC31904.1"/>
    <property type="molecule type" value="Genomic_DNA"/>
</dbReference>
<feature type="region of interest" description="Disordered" evidence="1">
    <location>
        <begin position="105"/>
        <end position="128"/>
    </location>
</feature>
<reference evidence="2 3" key="1">
    <citation type="submission" date="2019-08" db="EMBL/GenBank/DDBJ databases">
        <authorList>
            <person name="Alioto T."/>
            <person name="Alioto T."/>
            <person name="Gomez Garrido J."/>
        </authorList>
    </citation>
    <scope>NUCLEOTIDE SEQUENCE [LARGE SCALE GENOMIC DNA]</scope>
</reference>
<dbReference type="Proteomes" id="UP000325440">
    <property type="component" value="Unassembled WGS sequence"/>
</dbReference>
<evidence type="ECO:0000313" key="3">
    <source>
        <dbReference type="Proteomes" id="UP000325440"/>
    </source>
</evidence>
<keyword evidence="3" id="KW-1185">Reference proteome</keyword>
<name>A0A5E4MK38_9HEMI</name>
<evidence type="ECO:0000256" key="1">
    <source>
        <dbReference type="SAM" id="MobiDB-lite"/>
    </source>
</evidence>